<comment type="caution">
    <text evidence="8">The sequence shown here is derived from an EMBL/GenBank/DDBJ whole genome shotgun (WGS) entry which is preliminary data.</text>
</comment>
<keyword evidence="3" id="KW-0285">Flavoprotein</keyword>
<keyword evidence="5" id="KW-0560">Oxidoreductase</keyword>
<feature type="domain" description="Glucose-methanol-choline oxidoreductase N-terminal" evidence="6">
    <location>
        <begin position="91"/>
        <end position="316"/>
    </location>
</feature>
<keyword evidence="9" id="KW-1185">Reference proteome</keyword>
<dbReference type="GO" id="GO:0050660">
    <property type="term" value="F:flavin adenine dinucleotide binding"/>
    <property type="evidence" value="ECO:0007669"/>
    <property type="project" value="InterPro"/>
</dbReference>
<dbReference type="GO" id="GO:0016614">
    <property type="term" value="F:oxidoreductase activity, acting on CH-OH group of donors"/>
    <property type="evidence" value="ECO:0007669"/>
    <property type="project" value="InterPro"/>
</dbReference>
<name>A0A4U3L7Q8_9BACT</name>
<evidence type="ECO:0000259" key="6">
    <source>
        <dbReference type="Pfam" id="PF00732"/>
    </source>
</evidence>
<evidence type="ECO:0000313" key="9">
    <source>
        <dbReference type="Proteomes" id="UP000305848"/>
    </source>
</evidence>
<reference evidence="8 9" key="1">
    <citation type="submission" date="2019-05" db="EMBL/GenBank/DDBJ databases">
        <title>Panacibacter sp. strain 17mud1-8 Genome sequencing and assembly.</title>
        <authorList>
            <person name="Chhetri G."/>
        </authorList>
    </citation>
    <scope>NUCLEOTIDE SEQUENCE [LARGE SCALE GENOMIC DNA]</scope>
    <source>
        <strain evidence="8 9">17mud1-8</strain>
    </source>
</reference>
<dbReference type="InterPro" id="IPR051473">
    <property type="entry name" value="P2Ox-like"/>
</dbReference>
<dbReference type="PANTHER" id="PTHR42784:SF1">
    <property type="entry name" value="PYRANOSE 2-OXIDASE"/>
    <property type="match status" value="1"/>
</dbReference>
<dbReference type="Pfam" id="PF05199">
    <property type="entry name" value="GMC_oxred_C"/>
    <property type="match status" value="1"/>
</dbReference>
<dbReference type="InterPro" id="IPR007867">
    <property type="entry name" value="GMC_OxRtase_C"/>
</dbReference>
<accession>A0A4U3L7Q8</accession>
<evidence type="ECO:0000256" key="5">
    <source>
        <dbReference type="ARBA" id="ARBA00023002"/>
    </source>
</evidence>
<dbReference type="OrthoDB" id="9787779at2"/>
<dbReference type="InterPro" id="IPR000172">
    <property type="entry name" value="GMC_OxRdtase_N"/>
</dbReference>
<dbReference type="SUPFAM" id="SSF51905">
    <property type="entry name" value="FAD/NAD(P)-binding domain"/>
    <property type="match status" value="1"/>
</dbReference>
<dbReference type="PANTHER" id="PTHR42784">
    <property type="entry name" value="PYRANOSE 2-OXIDASE"/>
    <property type="match status" value="1"/>
</dbReference>
<protein>
    <submittedName>
        <fullName evidence="8">GMC family oxidoreductase</fullName>
    </submittedName>
</protein>
<evidence type="ECO:0000313" key="8">
    <source>
        <dbReference type="EMBL" id="TKK71062.1"/>
    </source>
</evidence>
<dbReference type="InterPro" id="IPR036188">
    <property type="entry name" value="FAD/NAD-bd_sf"/>
</dbReference>
<dbReference type="Gene3D" id="3.50.50.60">
    <property type="entry name" value="FAD/NAD(P)-binding domain"/>
    <property type="match status" value="2"/>
</dbReference>
<dbReference type="EMBL" id="SZQL01000002">
    <property type="protein sequence ID" value="TKK71062.1"/>
    <property type="molecule type" value="Genomic_DNA"/>
</dbReference>
<evidence type="ECO:0000256" key="3">
    <source>
        <dbReference type="ARBA" id="ARBA00022630"/>
    </source>
</evidence>
<comment type="cofactor">
    <cofactor evidence="1">
        <name>FAD</name>
        <dbReference type="ChEBI" id="CHEBI:57692"/>
    </cofactor>
</comment>
<gene>
    <name evidence="8" type="ORF">FC093_04725</name>
</gene>
<comment type="similarity">
    <text evidence="2">Belongs to the GMC oxidoreductase family.</text>
</comment>
<dbReference type="SUPFAM" id="SSF54373">
    <property type="entry name" value="FAD-linked reductases, C-terminal domain"/>
    <property type="match status" value="1"/>
</dbReference>
<proteinExistence type="inferred from homology"/>
<keyword evidence="4" id="KW-0274">FAD</keyword>
<dbReference type="Proteomes" id="UP000305848">
    <property type="component" value="Unassembled WGS sequence"/>
</dbReference>
<evidence type="ECO:0000259" key="7">
    <source>
        <dbReference type="Pfam" id="PF05199"/>
    </source>
</evidence>
<evidence type="ECO:0000256" key="1">
    <source>
        <dbReference type="ARBA" id="ARBA00001974"/>
    </source>
</evidence>
<evidence type="ECO:0000256" key="2">
    <source>
        <dbReference type="ARBA" id="ARBA00010790"/>
    </source>
</evidence>
<dbReference type="Pfam" id="PF00732">
    <property type="entry name" value="GMC_oxred_N"/>
    <property type="match status" value="1"/>
</dbReference>
<sequence>MTGGWAAKELCEKGLQTLVLERGRHVEHIKDYPTAMKAPWELPHHGALSEAFKKDNPVLSQCYAVDEATQHFFVKDNEHPYIQQHPFAWIRGYQTGGKSLMWARWTQRWSDLDFEANAKQGIGVDWPIRYKDIASWYSYVEKFVGICGNRDGIAHLPDGEFQPPMEMNSVEKHLKNSVETAFPGRHVIISRTANLTKSLNSRGPCQYRDRCARGCPYAGYFSSVSATLPAANATGNMTLRPFSVVHSLIYDEQQKRVRGVRVIDANTKEATEYYAKIIFLNAGTLNSTLVLLNSASPSFPNGLGNNEVLGHYLMDHNYRGHAGGTYEGLQDTYYYGRRPAGIYIPRFRNVGNDVQKDFIRGYAFAAGGSRNRGVETKETIGTAYKESLTEPGAWSVWMTGMGECLPDYNNKVSLSKTKKDDWGIPLLEIDCRFRNNELSMLKDILTTSAEMLERAGFKNIYAYDDEEAPGLGIHEMGTARMGKDPKTSVLNGNNQLWDAPNVFVTDGACMASTACQNPSLTYMALTARAAHFAVNELKRGNL</sequence>
<evidence type="ECO:0000256" key="4">
    <source>
        <dbReference type="ARBA" id="ARBA00022827"/>
    </source>
</evidence>
<dbReference type="AlphaFoldDB" id="A0A4U3L7Q8"/>
<organism evidence="8 9">
    <name type="scientific">Ilyomonas limi</name>
    <dbReference type="NCBI Taxonomy" id="2575867"/>
    <lineage>
        <taxon>Bacteria</taxon>
        <taxon>Pseudomonadati</taxon>
        <taxon>Bacteroidota</taxon>
        <taxon>Chitinophagia</taxon>
        <taxon>Chitinophagales</taxon>
        <taxon>Chitinophagaceae</taxon>
        <taxon>Ilyomonas</taxon>
    </lineage>
</organism>
<feature type="domain" description="Glucose-methanol-choline oxidoreductase C-terminal" evidence="7">
    <location>
        <begin position="407"/>
        <end position="525"/>
    </location>
</feature>